<dbReference type="PANTHER" id="PTHR47618:SF1">
    <property type="entry name" value="BIFUNCTIONAL OLIGORIBONUCLEASE AND PAP PHOSPHATASE NRNA"/>
    <property type="match status" value="1"/>
</dbReference>
<sequence length="360" mass="38168">MFSSSPPSSLPKSVSSPSPCAARTGDRGRGLSGLIEFIDAHRAFAVVGHEKPDGDCVGSSLALASFLRRIGKEVELLSAGPFKRREIAAYATLFRPSLSAQIRPSDQTAVIVVDCSELSRVGAELASQLAPFARAFIDHHETCGDHCAHSFVVKTAPSTTTLVQTLIETMAGSLEAAEARALFLGLATDTGFFRHLDEHSADTFASAARLVRAGANPKDTFLAMNGGRSLASRMLIARVLSRLTPYYGGALMTSYETCEDAVQLGLDVRDSDALYQLIQSIQGVEAIVVVRQESPTHCSVGFRSRGSIDVSVIAARFGGGGHRCAAGLRIEGTVDELLPRFVAAFEAQMRAPAAGAQVRS</sequence>
<dbReference type="Pfam" id="PF01368">
    <property type="entry name" value="DHH"/>
    <property type="match status" value="1"/>
</dbReference>
<protein>
    <submittedName>
        <fullName evidence="4">Uncharacterized protein</fullName>
    </submittedName>
</protein>
<dbReference type="RefSeq" id="WP_010881884.1">
    <property type="nucleotide sequence ID" value="NC_010741.1"/>
</dbReference>
<dbReference type="Pfam" id="PF02272">
    <property type="entry name" value="DHHA1"/>
    <property type="match status" value="1"/>
</dbReference>
<evidence type="ECO:0000313" key="5">
    <source>
        <dbReference type="Proteomes" id="UP000001202"/>
    </source>
</evidence>
<dbReference type="InterPro" id="IPR003156">
    <property type="entry name" value="DHHA1_dom"/>
</dbReference>
<evidence type="ECO:0000313" key="4">
    <source>
        <dbReference type="EMBL" id="ACD70861.1"/>
    </source>
</evidence>
<dbReference type="PANTHER" id="PTHR47618">
    <property type="entry name" value="BIFUNCTIONAL OLIGORIBONUCLEASE AND PAP PHOSPHATASE NRNA"/>
    <property type="match status" value="1"/>
</dbReference>
<dbReference type="KEGG" id="tpp:TPASS_0436"/>
<dbReference type="Gene3D" id="3.90.1640.10">
    <property type="entry name" value="inorganic pyrophosphatase (n-terminal core)"/>
    <property type="match status" value="1"/>
</dbReference>
<proteinExistence type="predicted"/>
<dbReference type="GO" id="GO:0003676">
    <property type="term" value="F:nucleic acid binding"/>
    <property type="evidence" value="ECO:0007669"/>
    <property type="project" value="InterPro"/>
</dbReference>
<feature type="compositionally biased region" description="Low complexity" evidence="1">
    <location>
        <begin position="1"/>
        <end position="19"/>
    </location>
</feature>
<dbReference type="InterPro" id="IPR051319">
    <property type="entry name" value="Oligoribo/pAp-PDE_c-di-AMP_PDE"/>
</dbReference>
<dbReference type="Gene3D" id="3.10.310.30">
    <property type="match status" value="1"/>
</dbReference>
<name>A0A0H3BJ73_TREPS</name>
<dbReference type="AlphaFoldDB" id="A0A0H3BJ73"/>
<gene>
    <name evidence="4" type="ordered locus">TPASS_0436</name>
</gene>
<dbReference type="SUPFAM" id="SSF64182">
    <property type="entry name" value="DHH phosphoesterases"/>
    <property type="match status" value="1"/>
</dbReference>
<dbReference type="EMBL" id="CP000805">
    <property type="protein sequence ID" value="ACD70861.1"/>
    <property type="molecule type" value="Genomic_DNA"/>
</dbReference>
<dbReference type="PATRIC" id="fig|455434.6.peg.436"/>
<feature type="domain" description="DHHA1" evidence="3">
    <location>
        <begin position="263"/>
        <end position="350"/>
    </location>
</feature>
<accession>A0A0H3BJ73</accession>
<organism evidence="4 5">
    <name type="scientific">Treponema pallidum subsp. pallidum (strain SS14)</name>
    <dbReference type="NCBI Taxonomy" id="455434"/>
    <lineage>
        <taxon>Bacteria</taxon>
        <taxon>Pseudomonadati</taxon>
        <taxon>Spirochaetota</taxon>
        <taxon>Spirochaetia</taxon>
        <taxon>Spirochaetales</taxon>
        <taxon>Treponemataceae</taxon>
        <taxon>Treponema</taxon>
    </lineage>
</organism>
<dbReference type="Proteomes" id="UP000001202">
    <property type="component" value="Chromosome"/>
</dbReference>
<evidence type="ECO:0000259" key="3">
    <source>
        <dbReference type="Pfam" id="PF02272"/>
    </source>
</evidence>
<dbReference type="GeneID" id="93876206"/>
<feature type="region of interest" description="Disordered" evidence="1">
    <location>
        <begin position="1"/>
        <end position="26"/>
    </location>
</feature>
<dbReference type="InterPro" id="IPR038763">
    <property type="entry name" value="DHH_sf"/>
</dbReference>
<feature type="domain" description="DDH" evidence="2">
    <location>
        <begin position="45"/>
        <end position="185"/>
    </location>
</feature>
<reference evidence="4 5" key="1">
    <citation type="journal article" date="2008" name="BMC Microbiol.">
        <title>Complete genome sequence of Treponema pallidum ssp. pallidum strain SS14 determined with oligonucleotide arrays.</title>
        <authorList>
            <person name="Matejkova P."/>
            <person name="Strouhal M."/>
            <person name="Smajs D."/>
            <person name="Norris S.J."/>
            <person name="Palzkill T."/>
            <person name="Petrosino J.F."/>
            <person name="Sodergren E."/>
            <person name="Norton J.E."/>
            <person name="Singh J."/>
            <person name="Richmond T.A."/>
            <person name="Molla M.N."/>
            <person name="Albert T.J."/>
            <person name="Weinstock G.M."/>
        </authorList>
    </citation>
    <scope>NUCLEOTIDE SEQUENCE [LARGE SCALE GENOMIC DNA]</scope>
    <source>
        <strain evidence="4 5">SS14</strain>
    </source>
</reference>
<evidence type="ECO:0000259" key="2">
    <source>
        <dbReference type="Pfam" id="PF01368"/>
    </source>
</evidence>
<evidence type="ECO:0000256" key="1">
    <source>
        <dbReference type="SAM" id="MobiDB-lite"/>
    </source>
</evidence>
<dbReference type="InterPro" id="IPR001667">
    <property type="entry name" value="DDH_dom"/>
</dbReference>